<dbReference type="GO" id="GO:0016020">
    <property type="term" value="C:membrane"/>
    <property type="evidence" value="ECO:0007669"/>
    <property type="project" value="TreeGrafter"/>
</dbReference>
<evidence type="ECO:0000256" key="3">
    <source>
        <dbReference type="SAM" id="MobiDB-lite"/>
    </source>
</evidence>
<reference evidence="6" key="3">
    <citation type="submission" date="2022-01" db="EMBL/GenBank/DDBJ databases">
        <title>Collection of gut derived symbiotic bacterial strains cultured from healthy donors.</title>
        <authorList>
            <person name="Lin H."/>
            <person name="Kohout C."/>
            <person name="Waligurski E."/>
            <person name="Pamer E.G."/>
        </authorList>
    </citation>
    <scope>NUCLEOTIDE SEQUENCE</scope>
    <source>
        <strain evidence="6">DFI.6.55</strain>
    </source>
</reference>
<dbReference type="GO" id="GO:0016810">
    <property type="term" value="F:hydrolase activity, acting on carbon-nitrogen (but not peptide) bonds"/>
    <property type="evidence" value="ECO:0007669"/>
    <property type="project" value="InterPro"/>
</dbReference>
<dbReference type="PANTHER" id="PTHR10587">
    <property type="entry name" value="GLYCOSYL TRANSFERASE-RELATED"/>
    <property type="match status" value="1"/>
</dbReference>
<keyword evidence="8" id="KW-1185">Reference proteome</keyword>
<dbReference type="EMBL" id="JAKNGE010000024">
    <property type="protein sequence ID" value="MCG4747400.1"/>
    <property type="molecule type" value="Genomic_DNA"/>
</dbReference>
<dbReference type="PANTHER" id="PTHR10587:SF133">
    <property type="entry name" value="CHITIN DEACETYLASE 1-RELATED"/>
    <property type="match status" value="1"/>
</dbReference>
<protein>
    <submittedName>
        <fullName evidence="6">Polysaccharide deacetylase family protein</fullName>
    </submittedName>
</protein>
<evidence type="ECO:0000313" key="9">
    <source>
        <dbReference type="Proteomes" id="UP001299608"/>
    </source>
</evidence>
<evidence type="ECO:0000313" key="8">
    <source>
        <dbReference type="Proteomes" id="UP000669239"/>
    </source>
</evidence>
<dbReference type="CDD" id="cd10954">
    <property type="entry name" value="CE4_CtAXE_like"/>
    <property type="match status" value="1"/>
</dbReference>
<dbReference type="GO" id="GO:0046872">
    <property type="term" value="F:metal ion binding"/>
    <property type="evidence" value="ECO:0007669"/>
    <property type="project" value="UniProtKB-KW"/>
</dbReference>
<organism evidence="6 9">
    <name type="scientific">Enterocloster aldenensis</name>
    <dbReference type="NCBI Taxonomy" id="358742"/>
    <lineage>
        <taxon>Bacteria</taxon>
        <taxon>Bacillati</taxon>
        <taxon>Bacillota</taxon>
        <taxon>Clostridia</taxon>
        <taxon>Lachnospirales</taxon>
        <taxon>Lachnospiraceae</taxon>
        <taxon>Enterocloster</taxon>
    </lineage>
</organism>
<keyword evidence="1" id="KW-0479">Metal-binding</keyword>
<reference evidence="7 8" key="1">
    <citation type="journal article" date="2020" name="Cell Host Microbe">
        <title>Functional and Genomic Variation between Human-Derived Isolates of Lachnospiraceae Reveals Inter- and Intra-Species Diversity.</title>
        <authorList>
            <person name="Sorbara M.T."/>
            <person name="Littmann E.R."/>
            <person name="Fontana E."/>
            <person name="Moody T.U."/>
            <person name="Kohout C.E."/>
            <person name="Gjonbalaj M."/>
            <person name="Eaton V."/>
            <person name="Seok R."/>
            <person name="Leiner I.M."/>
            <person name="Pamer E.G."/>
        </authorList>
    </citation>
    <scope>NUCLEOTIDE SEQUENCE [LARGE SCALE GENOMIC DNA]</scope>
    <source>
        <strain evidence="7 8">MSK.1.17</strain>
    </source>
</reference>
<feature type="chain" id="PRO_5043442405" evidence="4">
    <location>
        <begin position="29"/>
        <end position="449"/>
    </location>
</feature>
<evidence type="ECO:0000313" key="7">
    <source>
        <dbReference type="EMBL" id="NSJ47895.1"/>
    </source>
</evidence>
<evidence type="ECO:0000313" key="6">
    <source>
        <dbReference type="EMBL" id="MCG4747400.1"/>
    </source>
</evidence>
<dbReference type="AlphaFoldDB" id="A0AAW5BZV8"/>
<dbReference type="InterPro" id="IPR006637">
    <property type="entry name" value="ChW"/>
</dbReference>
<feature type="signal peptide" evidence="4">
    <location>
        <begin position="1"/>
        <end position="28"/>
    </location>
</feature>
<evidence type="ECO:0000259" key="5">
    <source>
        <dbReference type="PROSITE" id="PS51677"/>
    </source>
</evidence>
<dbReference type="GO" id="GO:0005975">
    <property type="term" value="P:carbohydrate metabolic process"/>
    <property type="evidence" value="ECO:0007669"/>
    <property type="project" value="InterPro"/>
</dbReference>
<feature type="domain" description="NodB homology" evidence="5">
    <location>
        <begin position="250"/>
        <end position="427"/>
    </location>
</feature>
<dbReference type="EMBL" id="JAAITT010000004">
    <property type="protein sequence ID" value="NSJ47895.1"/>
    <property type="molecule type" value="Genomic_DNA"/>
</dbReference>
<reference evidence="7" key="2">
    <citation type="submission" date="2020-02" db="EMBL/GenBank/DDBJ databases">
        <authorList>
            <person name="Littmann E."/>
            <person name="Sorbara M."/>
        </authorList>
    </citation>
    <scope>NUCLEOTIDE SEQUENCE</scope>
    <source>
        <strain evidence="7">MSK.1.17</strain>
    </source>
</reference>
<proteinExistence type="predicted"/>
<dbReference type="InterPro" id="IPR011330">
    <property type="entry name" value="Glyco_hydro/deAcase_b/a-brl"/>
</dbReference>
<dbReference type="InterPro" id="IPR002509">
    <property type="entry name" value="NODB_dom"/>
</dbReference>
<evidence type="ECO:0000256" key="2">
    <source>
        <dbReference type="ARBA" id="ARBA00022801"/>
    </source>
</evidence>
<dbReference type="Proteomes" id="UP001299608">
    <property type="component" value="Unassembled WGS sequence"/>
</dbReference>
<sequence length="449" mass="46604">MKRVGRFCRLTAAILTAGIIFSTQGLTAAAGTTGIGAARSEQTGPGAAGQAEGQAGQAEGQGQAGQAEGQAQAGQAEGQEQAAPPVQPETPLQVNYSAFVVQQGWSAVTADNHPCAAGAGAWVTSIRANLIQIPEGAQVGIRYQVNLSGSGWLPWSEDGAEAGGAEGVMPLESIRMELTGSAAANYDLYYRVLQNGSWTDWAANGSASGVEGAGLRVDGIRASITAKGAGLPAEPVQAPAVSASIDPSRPMIALTFDDGPKASVTGRILDSLQANGGRATFFMVGSNVNANAGIIKRMVAQGCEVANHTHDHKYISKLSADGIISQIGSTNQKIEAICGVSPVLMRPPGGYIDTRSLSVVGNMGMSAIMWSIDTRDWQHRNAQRTIDTVLSQVRDGDIILMHDIYSTSADAAVVLIPELTARGYQLVTVSELAAYRGGAAPGHKYSQFR</sequence>
<dbReference type="Proteomes" id="UP000669239">
    <property type="component" value="Unassembled WGS sequence"/>
</dbReference>
<accession>A0AAW5BZV8</accession>
<dbReference type="SUPFAM" id="SSF88713">
    <property type="entry name" value="Glycoside hydrolase/deacetylase"/>
    <property type="match status" value="1"/>
</dbReference>
<comment type="caution">
    <text evidence="6">The sequence shown here is derived from an EMBL/GenBank/DDBJ whole genome shotgun (WGS) entry which is preliminary data.</text>
</comment>
<keyword evidence="4" id="KW-0732">Signal</keyword>
<dbReference type="InterPro" id="IPR050248">
    <property type="entry name" value="Polysacc_deacetylase_ArnD"/>
</dbReference>
<dbReference type="Pfam" id="PF01522">
    <property type="entry name" value="Polysacc_deac_1"/>
    <property type="match status" value="1"/>
</dbReference>
<feature type="region of interest" description="Disordered" evidence="3">
    <location>
        <begin position="37"/>
        <end position="89"/>
    </location>
</feature>
<evidence type="ECO:0000256" key="1">
    <source>
        <dbReference type="ARBA" id="ARBA00022723"/>
    </source>
</evidence>
<feature type="compositionally biased region" description="Low complexity" evidence="3">
    <location>
        <begin position="48"/>
        <end position="83"/>
    </location>
</feature>
<keyword evidence="2" id="KW-0378">Hydrolase</keyword>
<name>A0AAW5BZV8_9FIRM</name>
<dbReference type="Gene3D" id="3.20.20.370">
    <property type="entry name" value="Glycoside hydrolase/deacetylase"/>
    <property type="match status" value="1"/>
</dbReference>
<dbReference type="PROSITE" id="PS51677">
    <property type="entry name" value="NODB"/>
    <property type="match status" value="1"/>
</dbReference>
<gene>
    <name evidence="7" type="ORF">G5B36_04185</name>
    <name evidence="6" type="ORF">L0N08_18400</name>
</gene>
<evidence type="ECO:0000256" key="4">
    <source>
        <dbReference type="SAM" id="SignalP"/>
    </source>
</evidence>
<dbReference type="RefSeq" id="WP_165641234.1">
    <property type="nucleotide sequence ID" value="NZ_JAAITT010000004.1"/>
</dbReference>
<dbReference type="SMART" id="SM00728">
    <property type="entry name" value="ChW"/>
    <property type="match status" value="2"/>
</dbReference>